<reference evidence="3 4" key="1">
    <citation type="submission" date="2009-10" db="EMBL/GenBank/DDBJ databases">
        <authorList>
            <person name="Qin X."/>
            <person name="Bachman B."/>
            <person name="Battles P."/>
            <person name="Bell A."/>
            <person name="Bess C."/>
            <person name="Bickham C."/>
            <person name="Chaboub L."/>
            <person name="Chen D."/>
            <person name="Coyle M."/>
            <person name="Deiros D.R."/>
            <person name="Dinh H."/>
            <person name="Forbes L."/>
            <person name="Fowler G."/>
            <person name="Francisco L."/>
            <person name="Fu Q."/>
            <person name="Gubbala S."/>
            <person name="Hale W."/>
            <person name="Han Y."/>
            <person name="Hemphill L."/>
            <person name="Highlander S.K."/>
            <person name="Hirani K."/>
            <person name="Hogues M."/>
            <person name="Jackson L."/>
            <person name="Jakkamsetti A."/>
            <person name="Javaid M."/>
            <person name="Jiang H."/>
            <person name="Korchina V."/>
            <person name="Kovar C."/>
            <person name="Lara F."/>
            <person name="Lee S."/>
            <person name="Mata R."/>
            <person name="Mathew T."/>
            <person name="Moen C."/>
            <person name="Morales K."/>
            <person name="Munidasa M."/>
            <person name="Nazareth L."/>
            <person name="Ngo R."/>
            <person name="Nguyen L."/>
            <person name="Okwuonu G."/>
            <person name="Ongeri F."/>
            <person name="Patil S."/>
            <person name="Petrosino J."/>
            <person name="Pham C."/>
            <person name="Pham P."/>
            <person name="Pu L.-L."/>
            <person name="Puazo M."/>
            <person name="Raj R."/>
            <person name="Reid J."/>
            <person name="Rouhana J."/>
            <person name="Saada N."/>
            <person name="Shang Y."/>
            <person name="Simmons D."/>
            <person name="Thornton R."/>
            <person name="Warren J."/>
            <person name="Weissenberger G."/>
            <person name="Zhang J."/>
            <person name="Zhang L."/>
            <person name="Zhou C."/>
            <person name="Zhu D."/>
            <person name="Muzny D."/>
            <person name="Worley K."/>
            <person name="Gibbs R."/>
        </authorList>
    </citation>
    <scope>NUCLEOTIDE SEQUENCE [LARGE SCALE GENOMIC DNA]</scope>
    <source>
        <strain evidence="3 4">DSM 17361</strain>
    </source>
</reference>
<feature type="domain" description="Transglutaminase-like" evidence="2">
    <location>
        <begin position="245"/>
        <end position="320"/>
    </location>
</feature>
<dbReference type="AlphaFoldDB" id="D1PWH4"/>
<dbReference type="Gene3D" id="2.60.120.1130">
    <property type="match status" value="1"/>
</dbReference>
<evidence type="ECO:0000259" key="2">
    <source>
        <dbReference type="Pfam" id="PF01841"/>
    </source>
</evidence>
<dbReference type="Gene3D" id="3.10.620.30">
    <property type="match status" value="1"/>
</dbReference>
<feature type="chain" id="PRO_5003025983" description="Transglutaminase-like domain-containing protein" evidence="1">
    <location>
        <begin position="25"/>
        <end position="612"/>
    </location>
</feature>
<feature type="signal peptide" evidence="1">
    <location>
        <begin position="1"/>
        <end position="24"/>
    </location>
</feature>
<dbReference type="Gene3D" id="2.60.40.3140">
    <property type="match status" value="1"/>
</dbReference>
<keyword evidence="1" id="KW-0732">Signal</keyword>
<dbReference type="HOGENOM" id="CLU_027424_0_0_10"/>
<protein>
    <recommendedName>
        <fullName evidence="2">Transglutaminase-like domain-containing protein</fullName>
    </recommendedName>
</protein>
<keyword evidence="4" id="KW-1185">Reference proteome</keyword>
<dbReference type="Pfam" id="PF01841">
    <property type="entry name" value="Transglut_core"/>
    <property type="match status" value="1"/>
</dbReference>
<dbReference type="SUPFAM" id="SSF54001">
    <property type="entry name" value="Cysteine proteinases"/>
    <property type="match status" value="1"/>
</dbReference>
<dbReference type="InterPro" id="IPR038765">
    <property type="entry name" value="Papain-like_cys_pep_sf"/>
</dbReference>
<evidence type="ECO:0000313" key="3">
    <source>
        <dbReference type="EMBL" id="EFA44305.1"/>
    </source>
</evidence>
<dbReference type="RefSeq" id="WP_007173413.1">
    <property type="nucleotide sequence ID" value="NZ_GG704780.1"/>
</dbReference>
<accession>D1PWH4</accession>
<dbReference type="eggNOG" id="COG1305">
    <property type="taxonomic scope" value="Bacteria"/>
</dbReference>
<organism evidence="3 4">
    <name type="scientific">Hallella bergensis DSM 17361</name>
    <dbReference type="NCBI Taxonomy" id="585502"/>
    <lineage>
        <taxon>Bacteria</taxon>
        <taxon>Pseudomonadati</taxon>
        <taxon>Bacteroidota</taxon>
        <taxon>Bacteroidia</taxon>
        <taxon>Bacteroidales</taxon>
        <taxon>Prevotellaceae</taxon>
        <taxon>Hallella</taxon>
    </lineage>
</organism>
<name>D1PWH4_9BACT</name>
<evidence type="ECO:0000313" key="4">
    <source>
        <dbReference type="Proteomes" id="UP000003160"/>
    </source>
</evidence>
<comment type="caution">
    <text evidence="3">The sequence shown here is derived from an EMBL/GenBank/DDBJ whole genome shotgun (WGS) entry which is preliminary data.</text>
</comment>
<dbReference type="EMBL" id="ACKS01000056">
    <property type="protein sequence ID" value="EFA44305.1"/>
    <property type="molecule type" value="Genomic_DNA"/>
</dbReference>
<proteinExistence type="predicted"/>
<gene>
    <name evidence="3" type="ORF">HMPREF0645_1309</name>
</gene>
<dbReference type="Proteomes" id="UP000003160">
    <property type="component" value="Unassembled WGS sequence"/>
</dbReference>
<dbReference type="OrthoDB" id="8595007at2"/>
<dbReference type="InterPro" id="IPR002931">
    <property type="entry name" value="Transglutaminase-like"/>
</dbReference>
<evidence type="ECO:0000256" key="1">
    <source>
        <dbReference type="SAM" id="SignalP"/>
    </source>
</evidence>
<sequence>MKSISYLKLWLVLLLAQATFVCRAAKPEKDVVIDACTDTYVLMPGSDGKPIVKNTVTTHYRSLSLRTINIQPYTLYGEFISLDKASGKGRAQYRNATPENVFYDDTKVCFFNIEFDRKRREGKASFERTFKDVRFFTRIYLPEDFKVEHKTVVIRIPKQFSQFKPIHQNFTPNIKFEQSEDANDRIYTYTITDMEGMVSENAMPPMAAIYPYISIVGAFADYQDMYKWSNELARIDTAIPNLDAILEEIGRDAKSDKDRIRNTYAWVQKNIRYVAFEAGITGHQPDRPAEVVRKCYGDCKGMAMLLCTLLKAQKMDARLVDIGTEDIPFKASDVPTLGAVDHMICMLSHGGKTYWLDATNRFIPATHVPGNIQGREAMVENGANCTLMTLPAPGCDSSVDSLAYHYTLELGGQPRLVGRVSNAWCGDMKEFFMRTHDDTQQGDKLLLLGNAMNSDDHVHEITDVKWVANDRREVWAVLEGKIVNRTGVQQVDNEMYVELNPHNDLFSQRIDTTDRTHDVMLPLRCRVVREVSVQLPAGCKVMVPPSKRFDMPQGTMECSFVRNGDRVVLRRVLTIRNRHLPKADIMKWNDMLSKWNDACNEQLVITNPNSKN</sequence>